<feature type="transmembrane region" description="Helical" evidence="2">
    <location>
        <begin position="131"/>
        <end position="148"/>
    </location>
</feature>
<feature type="compositionally biased region" description="Acidic residues" evidence="1">
    <location>
        <begin position="29"/>
        <end position="40"/>
    </location>
</feature>
<sequence length="161" mass="18523">MSVEFAQQTELARIKKSASQTSTSMQTQMDDEEVDGEVEEQTPRASPPAGVWLEEPEREKLERELEERNAEIRKLKVHELSLTNMRKSFDSSKFRCTCCHSSTKILVFLWSLRELNCVVVLISRQCFCPCTAVASLNLLLLMFAHAMLRFPMQFSFQKPVC</sequence>
<feature type="region of interest" description="Disordered" evidence="1">
    <location>
        <begin position="1"/>
        <end position="57"/>
    </location>
</feature>
<proteinExistence type="predicted"/>
<organism evidence="3 4">
    <name type="scientific">Xenoophorus captivus</name>
    <dbReference type="NCBI Taxonomy" id="1517983"/>
    <lineage>
        <taxon>Eukaryota</taxon>
        <taxon>Metazoa</taxon>
        <taxon>Chordata</taxon>
        <taxon>Craniata</taxon>
        <taxon>Vertebrata</taxon>
        <taxon>Euteleostomi</taxon>
        <taxon>Actinopterygii</taxon>
        <taxon>Neopterygii</taxon>
        <taxon>Teleostei</taxon>
        <taxon>Neoteleostei</taxon>
        <taxon>Acanthomorphata</taxon>
        <taxon>Ovalentaria</taxon>
        <taxon>Atherinomorphae</taxon>
        <taxon>Cyprinodontiformes</taxon>
        <taxon>Goodeidae</taxon>
        <taxon>Xenoophorus</taxon>
    </lineage>
</organism>
<keyword evidence="2" id="KW-1133">Transmembrane helix</keyword>
<evidence type="ECO:0000313" key="4">
    <source>
        <dbReference type="Proteomes" id="UP001434883"/>
    </source>
</evidence>
<accession>A0ABV0QMF2</accession>
<feature type="compositionally biased region" description="Polar residues" evidence="1">
    <location>
        <begin position="1"/>
        <end position="10"/>
    </location>
</feature>
<comment type="caution">
    <text evidence="3">The sequence shown here is derived from an EMBL/GenBank/DDBJ whole genome shotgun (WGS) entry which is preliminary data.</text>
</comment>
<dbReference type="EMBL" id="JAHRIN010016943">
    <property type="protein sequence ID" value="MEQ2196566.1"/>
    <property type="molecule type" value="Genomic_DNA"/>
</dbReference>
<keyword evidence="2" id="KW-0472">Membrane</keyword>
<gene>
    <name evidence="3" type="ORF">XENOCAPTIV_003722</name>
</gene>
<keyword evidence="4" id="KW-1185">Reference proteome</keyword>
<keyword evidence="2" id="KW-0812">Transmembrane</keyword>
<evidence type="ECO:0000256" key="2">
    <source>
        <dbReference type="SAM" id="Phobius"/>
    </source>
</evidence>
<name>A0ABV0QMF2_9TELE</name>
<dbReference type="Proteomes" id="UP001434883">
    <property type="component" value="Unassembled WGS sequence"/>
</dbReference>
<feature type="compositionally biased region" description="Low complexity" evidence="1">
    <location>
        <begin position="19"/>
        <end position="28"/>
    </location>
</feature>
<reference evidence="3 4" key="1">
    <citation type="submission" date="2021-06" db="EMBL/GenBank/DDBJ databases">
        <authorList>
            <person name="Palmer J.M."/>
        </authorList>
    </citation>
    <scope>NUCLEOTIDE SEQUENCE [LARGE SCALE GENOMIC DNA]</scope>
    <source>
        <strain evidence="3 4">XC_2019</strain>
        <tissue evidence="3">Muscle</tissue>
    </source>
</reference>
<evidence type="ECO:0000313" key="3">
    <source>
        <dbReference type="EMBL" id="MEQ2196566.1"/>
    </source>
</evidence>
<protein>
    <submittedName>
        <fullName evidence="3">Uncharacterized protein</fullName>
    </submittedName>
</protein>
<evidence type="ECO:0000256" key="1">
    <source>
        <dbReference type="SAM" id="MobiDB-lite"/>
    </source>
</evidence>